<name>A0A653DBW0_CALMS</name>
<organism evidence="2 3">
    <name type="scientific">Callosobruchus maculatus</name>
    <name type="common">Southern cowpea weevil</name>
    <name type="synonym">Pulse bruchid</name>
    <dbReference type="NCBI Taxonomy" id="64391"/>
    <lineage>
        <taxon>Eukaryota</taxon>
        <taxon>Metazoa</taxon>
        <taxon>Ecdysozoa</taxon>
        <taxon>Arthropoda</taxon>
        <taxon>Hexapoda</taxon>
        <taxon>Insecta</taxon>
        <taxon>Pterygota</taxon>
        <taxon>Neoptera</taxon>
        <taxon>Endopterygota</taxon>
        <taxon>Coleoptera</taxon>
        <taxon>Polyphaga</taxon>
        <taxon>Cucujiformia</taxon>
        <taxon>Chrysomeloidea</taxon>
        <taxon>Chrysomelidae</taxon>
        <taxon>Bruchinae</taxon>
        <taxon>Bruchini</taxon>
        <taxon>Callosobruchus</taxon>
    </lineage>
</organism>
<protein>
    <recommendedName>
        <fullName evidence="4">EamA domain-containing protein</fullName>
    </recommendedName>
</protein>
<dbReference type="Proteomes" id="UP000410492">
    <property type="component" value="Unassembled WGS sequence"/>
</dbReference>
<keyword evidence="1" id="KW-0472">Membrane</keyword>
<feature type="transmembrane region" description="Helical" evidence="1">
    <location>
        <begin position="230"/>
        <end position="248"/>
    </location>
</feature>
<feature type="transmembrane region" description="Helical" evidence="1">
    <location>
        <begin position="260"/>
        <end position="280"/>
    </location>
</feature>
<keyword evidence="1" id="KW-1133">Transmembrane helix</keyword>
<feature type="transmembrane region" description="Helical" evidence="1">
    <location>
        <begin position="44"/>
        <end position="62"/>
    </location>
</feature>
<keyword evidence="1" id="KW-0812">Transmembrane</keyword>
<evidence type="ECO:0008006" key="4">
    <source>
        <dbReference type="Google" id="ProtNLM"/>
    </source>
</evidence>
<evidence type="ECO:0000313" key="2">
    <source>
        <dbReference type="EMBL" id="VEN57685.1"/>
    </source>
</evidence>
<gene>
    <name evidence="2" type="ORF">CALMAC_LOCUS16259</name>
</gene>
<proteinExistence type="predicted"/>
<dbReference type="OrthoDB" id="6355263at2759"/>
<reference evidence="2 3" key="1">
    <citation type="submission" date="2019-01" db="EMBL/GenBank/DDBJ databases">
        <authorList>
            <person name="Sayadi A."/>
        </authorList>
    </citation>
    <scope>NUCLEOTIDE SEQUENCE [LARGE SCALE GENOMIC DNA]</scope>
</reference>
<sequence>MIIYALDRKRVVCHLQDPIKGIVLVFALLYYFFFCRKLMGLQRIFSATTIIVGLFISIDYGLCDEFRCRGYAREKIIDDSGGWSWHTHVAWTAVYVAGLALFAAYFSLLDSYVLDNGEMESHQINIPSSFLSTVSRSVSFPNSNHAASGHYITSSSTDSSHLTKKHSVVHLAMWLHIFGLVIILALFWTDLTPTIGKGKNFAEFLNYTLNGMLCHFEKPVPPNLGPPPCGNVFLFSWFFMCSYVLFVVMSMKFIILSQSAVYTIATMSTALPFVGIWWSLFHVAPHTTGLLIWSPSITGELVCALLGLPIIMVGLYLLCKAHFKDYQWSRIARTNVGSNNAFA</sequence>
<feature type="transmembrane region" description="Helical" evidence="1">
    <location>
        <begin position="292"/>
        <end position="318"/>
    </location>
</feature>
<accession>A0A653DBW0</accession>
<evidence type="ECO:0000256" key="1">
    <source>
        <dbReference type="SAM" id="Phobius"/>
    </source>
</evidence>
<keyword evidence="3" id="KW-1185">Reference proteome</keyword>
<feature type="transmembrane region" description="Helical" evidence="1">
    <location>
        <begin position="18"/>
        <end position="35"/>
    </location>
</feature>
<dbReference type="EMBL" id="CAACVG010011257">
    <property type="protein sequence ID" value="VEN57685.1"/>
    <property type="molecule type" value="Genomic_DNA"/>
</dbReference>
<feature type="transmembrane region" description="Helical" evidence="1">
    <location>
        <begin position="89"/>
        <end position="109"/>
    </location>
</feature>
<dbReference type="AlphaFoldDB" id="A0A653DBW0"/>
<evidence type="ECO:0000313" key="3">
    <source>
        <dbReference type="Proteomes" id="UP000410492"/>
    </source>
</evidence>
<feature type="transmembrane region" description="Helical" evidence="1">
    <location>
        <begin position="168"/>
        <end position="188"/>
    </location>
</feature>